<dbReference type="EMBL" id="BMHY01000008">
    <property type="protein sequence ID" value="GGG77909.1"/>
    <property type="molecule type" value="Genomic_DNA"/>
</dbReference>
<evidence type="ECO:0000313" key="1">
    <source>
        <dbReference type="EMBL" id="GGG77909.1"/>
    </source>
</evidence>
<sequence>MKKNPLQRSASAEPQLLSRRALNRALLDRQLLLRRSNMGVLEAIEHLAGLQSQAPLPPYFALWTRLSNFRQEQLAELLLSREAVRISLMRSTIHLVSAEDCLWMRPVLQPMLDQAFRSAYRKRLEGVDITVIAEASRIHVEQDPLSFQELGELLQPLAPGHESGTLAQISRAVLPLIQVPPRGIWGKSGQARHTTAEAWLGQPLSESVEPERLILRYLAAFGPASVKDMQTWCGLTGLRAHVQRLRGQLVVYRDDNGVELFDLADMSLPDPDTPAPPRFLSEFDNMLLSYADRSRILPDEYKPLVFTVNGIIKATILVDGFVTGIWRLENLKEKDGIVAILHIELFSEHSAAEKEALAAEGERLLAFAEPDASKREIRIGGVNS</sequence>
<organism evidence="1 2">
    <name type="scientific">Paenibacillus radicis</name>
    <name type="common">ex Gao et al. 2016</name>
    <dbReference type="NCBI Taxonomy" id="1737354"/>
    <lineage>
        <taxon>Bacteria</taxon>
        <taxon>Bacillati</taxon>
        <taxon>Bacillota</taxon>
        <taxon>Bacilli</taxon>
        <taxon>Bacillales</taxon>
        <taxon>Paenibacillaceae</taxon>
        <taxon>Paenibacillus</taxon>
    </lineage>
</organism>
<dbReference type="PANTHER" id="PTHR38479">
    <property type="entry name" value="LMO0824 PROTEIN"/>
    <property type="match status" value="1"/>
</dbReference>
<dbReference type="AlphaFoldDB" id="A0A917M4A2"/>
<name>A0A917M4A2_9BACL</name>
<dbReference type="Pfam" id="PF06224">
    <property type="entry name" value="AlkZ-like"/>
    <property type="match status" value="1"/>
</dbReference>
<evidence type="ECO:0008006" key="3">
    <source>
        <dbReference type="Google" id="ProtNLM"/>
    </source>
</evidence>
<accession>A0A917M4A2</accession>
<dbReference type="InterPro" id="IPR009351">
    <property type="entry name" value="AlkZ-like"/>
</dbReference>
<dbReference type="RefSeq" id="WP_188890815.1">
    <property type="nucleotide sequence ID" value="NZ_BMHY01000008.1"/>
</dbReference>
<proteinExistence type="predicted"/>
<reference evidence="1 2" key="1">
    <citation type="journal article" date="2014" name="Int. J. Syst. Evol. Microbiol.">
        <title>Complete genome sequence of Corynebacterium casei LMG S-19264T (=DSM 44701T), isolated from a smear-ripened cheese.</title>
        <authorList>
            <consortium name="US DOE Joint Genome Institute (JGI-PGF)"/>
            <person name="Walter F."/>
            <person name="Albersmeier A."/>
            <person name="Kalinowski J."/>
            <person name="Ruckert C."/>
        </authorList>
    </citation>
    <scope>NUCLEOTIDE SEQUENCE [LARGE SCALE GENOMIC DNA]</scope>
    <source>
        <strain evidence="1 2">CGMCC 1.15286</strain>
    </source>
</reference>
<gene>
    <name evidence="1" type="ORF">GCM10010918_38350</name>
</gene>
<evidence type="ECO:0000313" key="2">
    <source>
        <dbReference type="Proteomes" id="UP000600247"/>
    </source>
</evidence>
<comment type="caution">
    <text evidence="1">The sequence shown here is derived from an EMBL/GenBank/DDBJ whole genome shotgun (WGS) entry which is preliminary data.</text>
</comment>
<protein>
    <recommendedName>
        <fullName evidence="3">Winged helix DNA-binding domain-containing protein</fullName>
    </recommendedName>
</protein>
<dbReference type="PANTHER" id="PTHR38479:SF2">
    <property type="entry name" value="WINGED HELIX DNA-BINDING DOMAIN-CONTAINING PROTEIN"/>
    <property type="match status" value="1"/>
</dbReference>
<keyword evidence="2" id="KW-1185">Reference proteome</keyword>
<dbReference type="Proteomes" id="UP000600247">
    <property type="component" value="Unassembled WGS sequence"/>
</dbReference>